<comment type="similarity">
    <text evidence="2">Belongs to the apolipoprotein O/MICOS complex subunit Mic27 family.</text>
</comment>
<feature type="region of interest" description="Disordered" evidence="8">
    <location>
        <begin position="192"/>
        <end position="241"/>
    </location>
</feature>
<keyword evidence="10" id="KW-1185">Reference proteome</keyword>
<dbReference type="GeneID" id="115879584"/>
<evidence type="ECO:0000256" key="4">
    <source>
        <dbReference type="ARBA" id="ARBA00022989"/>
    </source>
</evidence>
<sequence length="241" mass="26421">MFNNMVIRKCLLPAAVAVVTEVKSASNTKSDENKDSVCRPSELPIYSSDQQLGNVAVQETKEPNIIEVSFRNIRQVLFKYSEEFKAYEKVAQDSFTESKQNIEWLVDYLRQEDNSLPKAGAIGIGALTGLIFGLRGGIFKRTLYAATGALGMASVCYPKEASEYSQVGAAEGKKILTIAYNFVYGDQASQDVNTPETVSNDPNVSSKNPIQQISLSEPITEPSDDTVLNDIPPSSFPDDME</sequence>
<dbReference type="Proteomes" id="UP000504635">
    <property type="component" value="Unplaced"/>
</dbReference>
<keyword evidence="9" id="KW-0732">Signal</keyword>
<proteinExistence type="inferred from homology"/>
<feature type="chain" id="PRO_5026729535" description="MICOS complex subunit" evidence="9">
    <location>
        <begin position="18"/>
        <end position="241"/>
    </location>
</feature>
<dbReference type="InterPro" id="IPR019166">
    <property type="entry name" value="MIC26/MIC27"/>
</dbReference>
<dbReference type="AlphaFoldDB" id="A0A6J2XP58"/>
<feature type="signal peptide" evidence="9">
    <location>
        <begin position="1"/>
        <end position="17"/>
    </location>
</feature>
<evidence type="ECO:0000256" key="8">
    <source>
        <dbReference type="SAM" id="MobiDB-lite"/>
    </source>
</evidence>
<comment type="subcellular location">
    <subcellularLocation>
        <location evidence="7">Mitochondrion inner membrane</location>
    </subcellularLocation>
    <subcellularLocation>
        <location evidence="1">Mitochondrion membrane</location>
    </subcellularLocation>
</comment>
<gene>
    <name evidence="11" type="primary">LOC115879584</name>
</gene>
<dbReference type="InterPro" id="IPR033182">
    <property type="entry name" value="MIC26/MIC27_animal"/>
</dbReference>
<dbReference type="RefSeq" id="XP_030752439.1">
    <property type="nucleotide sequence ID" value="XM_030896579.1"/>
</dbReference>
<dbReference type="GO" id="GO:0061617">
    <property type="term" value="C:MICOS complex"/>
    <property type="evidence" value="ECO:0007669"/>
    <property type="project" value="UniProtKB-UniRule"/>
</dbReference>
<evidence type="ECO:0000256" key="2">
    <source>
        <dbReference type="ARBA" id="ARBA00010904"/>
    </source>
</evidence>
<evidence type="ECO:0000256" key="7">
    <source>
        <dbReference type="RuleBase" id="RU363021"/>
    </source>
</evidence>
<evidence type="ECO:0000256" key="5">
    <source>
        <dbReference type="ARBA" id="ARBA00023128"/>
    </source>
</evidence>
<dbReference type="Pfam" id="PF09769">
    <property type="entry name" value="ApoO"/>
    <property type="match status" value="1"/>
</dbReference>
<accession>A0A6J2XP58</accession>
<evidence type="ECO:0000256" key="9">
    <source>
        <dbReference type="SAM" id="SignalP"/>
    </source>
</evidence>
<evidence type="ECO:0000256" key="6">
    <source>
        <dbReference type="ARBA" id="ARBA00023136"/>
    </source>
</evidence>
<keyword evidence="6" id="KW-0472">Membrane</keyword>
<name>A0A6J2XP58_SITOR</name>
<organism evidence="10 11">
    <name type="scientific">Sitophilus oryzae</name>
    <name type="common">Rice weevil</name>
    <name type="synonym">Curculio oryzae</name>
    <dbReference type="NCBI Taxonomy" id="7048"/>
    <lineage>
        <taxon>Eukaryota</taxon>
        <taxon>Metazoa</taxon>
        <taxon>Ecdysozoa</taxon>
        <taxon>Arthropoda</taxon>
        <taxon>Hexapoda</taxon>
        <taxon>Insecta</taxon>
        <taxon>Pterygota</taxon>
        <taxon>Neoptera</taxon>
        <taxon>Endopterygota</taxon>
        <taxon>Coleoptera</taxon>
        <taxon>Polyphaga</taxon>
        <taxon>Cucujiformia</taxon>
        <taxon>Curculionidae</taxon>
        <taxon>Dryophthorinae</taxon>
        <taxon>Sitophilus</taxon>
    </lineage>
</organism>
<dbReference type="GO" id="GO:0042407">
    <property type="term" value="P:cristae formation"/>
    <property type="evidence" value="ECO:0007669"/>
    <property type="project" value="InterPro"/>
</dbReference>
<keyword evidence="5 7" id="KW-0496">Mitochondrion</keyword>
<comment type="subunit">
    <text evidence="7">Component of the mitochondrial contact site and cristae organizing system (MICOS) complex.</text>
</comment>
<dbReference type="PANTHER" id="PTHR14564">
    <property type="entry name" value="MICOS COMPLEX SUBUNIT MIC26 / MIC27 FAMILY MEMBER"/>
    <property type="match status" value="1"/>
</dbReference>
<keyword evidence="3" id="KW-0812">Transmembrane</keyword>
<protein>
    <recommendedName>
        <fullName evidence="7">MICOS complex subunit</fullName>
    </recommendedName>
</protein>
<keyword evidence="4" id="KW-1133">Transmembrane helix</keyword>
<feature type="compositionally biased region" description="Polar residues" evidence="8">
    <location>
        <begin position="192"/>
        <end position="217"/>
    </location>
</feature>
<evidence type="ECO:0000256" key="1">
    <source>
        <dbReference type="ARBA" id="ARBA00004325"/>
    </source>
</evidence>
<comment type="function">
    <text evidence="7">Component of the MICOS complex, a large protein complex of the mitochondrial inner membrane that plays crucial roles in the maintenance of crista junctions, inner membrane architecture, and formation of contact sites to the outer membrane.</text>
</comment>
<keyword evidence="7" id="KW-0999">Mitochondrion inner membrane</keyword>
<evidence type="ECO:0000313" key="10">
    <source>
        <dbReference type="Proteomes" id="UP000504635"/>
    </source>
</evidence>
<evidence type="ECO:0000313" key="11">
    <source>
        <dbReference type="RefSeq" id="XP_030752439.1"/>
    </source>
</evidence>
<reference evidence="11" key="1">
    <citation type="submission" date="2025-08" db="UniProtKB">
        <authorList>
            <consortium name="RefSeq"/>
        </authorList>
    </citation>
    <scope>IDENTIFICATION</scope>
    <source>
        <tissue evidence="11">Gonads</tissue>
    </source>
</reference>
<dbReference type="CTD" id="41959"/>
<dbReference type="OrthoDB" id="5973346at2759"/>
<evidence type="ECO:0000256" key="3">
    <source>
        <dbReference type="ARBA" id="ARBA00022692"/>
    </source>
</evidence>